<reference evidence="2" key="1">
    <citation type="submission" date="2023-03" db="EMBL/GenBank/DDBJ databases">
        <title>Massive genome expansion in bonnet fungi (Mycena s.s.) driven by repeated elements and novel gene families across ecological guilds.</title>
        <authorList>
            <consortium name="Lawrence Berkeley National Laboratory"/>
            <person name="Harder C.B."/>
            <person name="Miyauchi S."/>
            <person name="Viragh M."/>
            <person name="Kuo A."/>
            <person name="Thoen E."/>
            <person name="Andreopoulos B."/>
            <person name="Lu D."/>
            <person name="Skrede I."/>
            <person name="Drula E."/>
            <person name="Henrissat B."/>
            <person name="Morin E."/>
            <person name="Kohler A."/>
            <person name="Barry K."/>
            <person name="LaButti K."/>
            <person name="Morin E."/>
            <person name="Salamov A."/>
            <person name="Lipzen A."/>
            <person name="Mereny Z."/>
            <person name="Hegedus B."/>
            <person name="Baldrian P."/>
            <person name="Stursova M."/>
            <person name="Weitz H."/>
            <person name="Taylor A."/>
            <person name="Grigoriev I.V."/>
            <person name="Nagy L.G."/>
            <person name="Martin F."/>
            <person name="Kauserud H."/>
        </authorList>
    </citation>
    <scope>NUCLEOTIDE SEQUENCE</scope>
    <source>
        <strain evidence="2">CBHHK173m</strain>
    </source>
</reference>
<gene>
    <name evidence="2" type="ORF">B0H15DRAFT_830610</name>
</gene>
<dbReference type="EMBL" id="JARJCN010000014">
    <property type="protein sequence ID" value="KAJ7094715.1"/>
    <property type="molecule type" value="Genomic_DNA"/>
</dbReference>
<comment type="caution">
    <text evidence="2">The sequence shown here is derived from an EMBL/GenBank/DDBJ whole genome shotgun (WGS) entry which is preliminary data.</text>
</comment>
<proteinExistence type="predicted"/>
<dbReference type="AlphaFoldDB" id="A0AAD6U897"/>
<evidence type="ECO:0000313" key="3">
    <source>
        <dbReference type="Proteomes" id="UP001222325"/>
    </source>
</evidence>
<dbReference type="Proteomes" id="UP001222325">
    <property type="component" value="Unassembled WGS sequence"/>
</dbReference>
<keyword evidence="3" id="KW-1185">Reference proteome</keyword>
<organism evidence="2 3">
    <name type="scientific">Mycena belliarum</name>
    <dbReference type="NCBI Taxonomy" id="1033014"/>
    <lineage>
        <taxon>Eukaryota</taxon>
        <taxon>Fungi</taxon>
        <taxon>Dikarya</taxon>
        <taxon>Basidiomycota</taxon>
        <taxon>Agaricomycotina</taxon>
        <taxon>Agaricomycetes</taxon>
        <taxon>Agaricomycetidae</taxon>
        <taxon>Agaricales</taxon>
        <taxon>Marasmiineae</taxon>
        <taxon>Mycenaceae</taxon>
        <taxon>Mycena</taxon>
    </lineage>
</organism>
<accession>A0AAD6U897</accession>
<sequence>MPPPGAVSPLCTVPPEILEHIAYELTCLVPLGPPAALIPLLSTCRAIHNQLSWNASLYARIFKYKFDSGAVKRRAFDPKPYQYLDQLIMCCRLLQKLRGLACADDCADVLFGAYLMMLENDGRNAAQLQHAGLDSYLDVFVRTRMWDSALSSHGWPNDTVASACALSLLWMTTTKEKLRDESPARRSQIIKLVLPYVLVPYRYASAFAPQNHFCLPLRNTLITRPNSILTAHGPYPVYLDPRRTWSQVHFATRPTMTPPLVTVAAKLVYFSLRETMPFGVPPHLPLNRAHALAAGITTVGPTQEDILEVNAHLNDRLPVLQHSEDDSEPLSKRWDADWWRLRKCYSAWHAPDPRLGSTYEPGSFTGLWQGRMLIPSEHHFTALVTTHVYPPGFDEGFLGTTTVPLFMRIAEHHSRAPHRPAPAAGADGLATAWFPRGTRIVRDGAGGVAVRVAGEDAPYEYATHGAGGPGAAHDADGCAGCREREEVLRAGRARRAAAAREAIFARMGLAAGGDAKEGGATEGEAPPAHDPDRVPECTGIQDIIFTGATDPRHGAAWNHFEFYGRLRAWDGLIGLLRVSPDPRLGTLFFYGFLVGGHKFVGNWRVAHQDVGVPAYEGAFTMARRDD</sequence>
<name>A0AAD6U897_9AGAR</name>
<evidence type="ECO:0008006" key="4">
    <source>
        <dbReference type="Google" id="ProtNLM"/>
    </source>
</evidence>
<evidence type="ECO:0000256" key="1">
    <source>
        <dbReference type="SAM" id="MobiDB-lite"/>
    </source>
</evidence>
<feature type="region of interest" description="Disordered" evidence="1">
    <location>
        <begin position="514"/>
        <end position="533"/>
    </location>
</feature>
<protein>
    <recommendedName>
        <fullName evidence="4">F-box domain-containing protein</fullName>
    </recommendedName>
</protein>
<evidence type="ECO:0000313" key="2">
    <source>
        <dbReference type="EMBL" id="KAJ7094715.1"/>
    </source>
</evidence>